<dbReference type="PANTHER" id="PTHR10695">
    <property type="entry name" value="DEPHOSPHO-COA KINASE-RELATED"/>
    <property type="match status" value="1"/>
</dbReference>
<dbReference type="InterPro" id="IPR027417">
    <property type="entry name" value="P-loop_NTPase"/>
</dbReference>
<keyword evidence="1 3" id="KW-0547">Nucleotide-binding</keyword>
<organism evidence="5 6">
    <name type="scientific">[Ruminococcus] lactaris ATCC 29176</name>
    <dbReference type="NCBI Taxonomy" id="471875"/>
    <lineage>
        <taxon>Bacteria</taxon>
        <taxon>Bacillati</taxon>
        <taxon>Bacillota</taxon>
        <taxon>Clostridia</taxon>
        <taxon>Lachnospirales</taxon>
        <taxon>Lachnospiraceae</taxon>
        <taxon>Mediterraneibacter</taxon>
    </lineage>
</organism>
<comment type="catalytic activity">
    <reaction evidence="3">
        <text>3'-dephospho-CoA + ATP = ADP + CoA + H(+)</text>
        <dbReference type="Rhea" id="RHEA:18245"/>
        <dbReference type="ChEBI" id="CHEBI:15378"/>
        <dbReference type="ChEBI" id="CHEBI:30616"/>
        <dbReference type="ChEBI" id="CHEBI:57287"/>
        <dbReference type="ChEBI" id="CHEBI:57328"/>
        <dbReference type="ChEBI" id="CHEBI:456216"/>
        <dbReference type="EC" id="2.7.1.24"/>
    </reaction>
</comment>
<keyword evidence="2 3" id="KW-0067">ATP-binding</keyword>
<keyword evidence="3" id="KW-0173">Coenzyme A biosynthesis</keyword>
<evidence type="ECO:0000256" key="3">
    <source>
        <dbReference type="HAMAP-Rule" id="MF_00376"/>
    </source>
</evidence>
<dbReference type="CDD" id="cd02022">
    <property type="entry name" value="DPCK"/>
    <property type="match status" value="1"/>
</dbReference>
<evidence type="ECO:0000256" key="2">
    <source>
        <dbReference type="ARBA" id="ARBA00022840"/>
    </source>
</evidence>
<comment type="function">
    <text evidence="3">Catalyzes the phosphorylation of the 3'-hydroxyl group of dephosphocoenzyme A to form coenzyme A.</text>
</comment>
<keyword evidence="3 5" id="KW-0808">Transferase</keyword>
<keyword evidence="3" id="KW-0963">Cytoplasm</keyword>
<dbReference type="eggNOG" id="COG0237">
    <property type="taxonomic scope" value="Bacteria"/>
</dbReference>
<gene>
    <name evidence="3 5" type="primary">coaE</name>
    <name evidence="5" type="ORF">RUMLAC_01937</name>
</gene>
<comment type="similarity">
    <text evidence="3">Belongs to the CoaE family.</text>
</comment>
<dbReference type="PROSITE" id="PS51219">
    <property type="entry name" value="DPCK"/>
    <property type="match status" value="1"/>
</dbReference>
<evidence type="ECO:0000256" key="4">
    <source>
        <dbReference type="NCBIfam" id="TIGR00152"/>
    </source>
</evidence>
<dbReference type="EMBL" id="ABOU02000045">
    <property type="protein sequence ID" value="EDY32311.1"/>
    <property type="molecule type" value="Genomic_DNA"/>
</dbReference>
<evidence type="ECO:0000256" key="1">
    <source>
        <dbReference type="ARBA" id="ARBA00022741"/>
    </source>
</evidence>
<dbReference type="EC" id="2.7.1.24" evidence="3 4"/>
<name>B5CR37_9FIRM</name>
<comment type="subcellular location">
    <subcellularLocation>
        <location evidence="3">Cytoplasm</location>
    </subcellularLocation>
</comment>
<dbReference type="UniPathway" id="UPA00241">
    <property type="reaction ID" value="UER00356"/>
</dbReference>
<sequence>MRQNNMKVIGITGGVGSGKSAVLAWMEQEYGACICQMDEVAKQLQKKGTECFKKIVDEFGDAVVGEDGELDRKELGKMVFSSAEKLQCLNAIVHPAVLKWVQKDIVEKRKQGKPLYVVEAALLTDTGRELCDEMWYIYTSENIRRQRLKASRHYTDEKITDMIASQPSEDTFRQACQAVIDNSGDFEDTKRQIGDKL</sequence>
<reference evidence="5 6" key="1">
    <citation type="submission" date="2008-08" db="EMBL/GenBank/DDBJ databases">
        <title>Draft genome sequence of Ruminococcus lactaris ATCC 29176.</title>
        <authorList>
            <person name="Sudarsanam P."/>
            <person name="Ley R."/>
            <person name="Guruge J."/>
            <person name="Turnbaugh P.J."/>
            <person name="Mahowald M."/>
            <person name="Liep D."/>
            <person name="Gordon J."/>
        </authorList>
    </citation>
    <scope>NUCLEOTIDE SEQUENCE [LARGE SCALE GENOMIC DNA]</scope>
    <source>
        <strain evidence="5 6">ATCC 29176</strain>
    </source>
</reference>
<proteinExistence type="inferred from homology"/>
<dbReference type="AlphaFoldDB" id="B5CR37"/>
<evidence type="ECO:0000313" key="6">
    <source>
        <dbReference type="Proteomes" id="UP000003254"/>
    </source>
</evidence>
<dbReference type="NCBIfam" id="TIGR00152">
    <property type="entry name" value="dephospho-CoA kinase"/>
    <property type="match status" value="1"/>
</dbReference>
<comment type="caution">
    <text evidence="5">The sequence shown here is derived from an EMBL/GenBank/DDBJ whole genome shotgun (WGS) entry which is preliminary data.</text>
</comment>
<feature type="binding site" evidence="3">
    <location>
        <begin position="16"/>
        <end position="21"/>
    </location>
    <ligand>
        <name>ATP</name>
        <dbReference type="ChEBI" id="CHEBI:30616"/>
    </ligand>
</feature>
<dbReference type="Proteomes" id="UP000003254">
    <property type="component" value="Unassembled WGS sequence"/>
</dbReference>
<evidence type="ECO:0000313" key="5">
    <source>
        <dbReference type="EMBL" id="EDY32311.1"/>
    </source>
</evidence>
<dbReference type="PANTHER" id="PTHR10695:SF46">
    <property type="entry name" value="BIFUNCTIONAL COENZYME A SYNTHASE-RELATED"/>
    <property type="match status" value="1"/>
</dbReference>
<dbReference type="InterPro" id="IPR001977">
    <property type="entry name" value="Depp_CoAkinase"/>
</dbReference>
<dbReference type="Pfam" id="PF01121">
    <property type="entry name" value="CoaE"/>
    <property type="match status" value="1"/>
</dbReference>
<keyword evidence="6" id="KW-1185">Reference proteome</keyword>
<keyword evidence="3 5" id="KW-0418">Kinase</keyword>
<dbReference type="GO" id="GO:0005737">
    <property type="term" value="C:cytoplasm"/>
    <property type="evidence" value="ECO:0007669"/>
    <property type="project" value="UniProtKB-SubCell"/>
</dbReference>
<protein>
    <recommendedName>
        <fullName evidence="3 4">Dephospho-CoA kinase</fullName>
        <ecNumber evidence="3 4">2.7.1.24</ecNumber>
    </recommendedName>
    <alternativeName>
        <fullName evidence="3">Dephosphocoenzyme A kinase</fullName>
    </alternativeName>
</protein>
<dbReference type="Gene3D" id="3.40.50.300">
    <property type="entry name" value="P-loop containing nucleotide triphosphate hydrolases"/>
    <property type="match status" value="1"/>
</dbReference>
<dbReference type="HAMAP" id="MF_00376">
    <property type="entry name" value="Dephospho_CoA_kinase"/>
    <property type="match status" value="1"/>
</dbReference>
<reference evidence="5 6" key="2">
    <citation type="submission" date="2008-08" db="EMBL/GenBank/DDBJ databases">
        <authorList>
            <person name="Fulton L."/>
            <person name="Clifton S."/>
            <person name="Fulton B."/>
            <person name="Xu J."/>
            <person name="Minx P."/>
            <person name="Pepin K.H."/>
            <person name="Johnson M."/>
            <person name="Bhonagiri V."/>
            <person name="Nash W.E."/>
            <person name="Mardis E.R."/>
            <person name="Wilson R.K."/>
        </authorList>
    </citation>
    <scope>NUCLEOTIDE SEQUENCE [LARGE SCALE GENOMIC DNA]</scope>
    <source>
        <strain evidence="5 6">ATCC 29176</strain>
    </source>
</reference>
<accession>B5CR37</accession>
<dbReference type="GO" id="GO:0005524">
    <property type="term" value="F:ATP binding"/>
    <property type="evidence" value="ECO:0007669"/>
    <property type="project" value="UniProtKB-UniRule"/>
</dbReference>
<dbReference type="HOGENOM" id="CLU_057180_2_0_9"/>
<dbReference type="GO" id="GO:0015937">
    <property type="term" value="P:coenzyme A biosynthetic process"/>
    <property type="evidence" value="ECO:0007669"/>
    <property type="project" value="UniProtKB-UniRule"/>
</dbReference>
<dbReference type="GO" id="GO:0004140">
    <property type="term" value="F:dephospho-CoA kinase activity"/>
    <property type="evidence" value="ECO:0007669"/>
    <property type="project" value="UniProtKB-UniRule"/>
</dbReference>
<comment type="pathway">
    <text evidence="3">Cofactor biosynthesis; coenzyme A biosynthesis; CoA from (R)-pantothenate: step 5/5.</text>
</comment>
<dbReference type="SUPFAM" id="SSF52540">
    <property type="entry name" value="P-loop containing nucleoside triphosphate hydrolases"/>
    <property type="match status" value="1"/>
</dbReference>